<evidence type="ECO:0000313" key="157">
    <source>
        <dbReference type="Proteomes" id="UP000844415"/>
    </source>
</evidence>
<evidence type="ECO:0000313" key="149">
    <source>
        <dbReference type="Proteomes" id="UP000549379"/>
    </source>
</evidence>
<dbReference type="Proteomes" id="UP000478682">
    <property type="component" value="Unassembled WGS sequence"/>
</dbReference>
<evidence type="ECO:0000313" key="73">
    <source>
        <dbReference type="EMBL" id="HAC0011701.1"/>
    </source>
</evidence>
<evidence type="ECO:0000313" key="121">
    <source>
        <dbReference type="Proteomes" id="UP000455569"/>
    </source>
</evidence>
<dbReference type="Proteomes" id="UP000530452">
    <property type="component" value="Unassembled WGS sequence"/>
</dbReference>
<dbReference type="EMBL" id="AAMGHX010000003">
    <property type="protein sequence ID" value="EDH0841739.1"/>
    <property type="molecule type" value="Genomic_DNA"/>
</dbReference>
<reference evidence="56 103" key="6">
    <citation type="submission" date="2019-09" db="EMBL/GenBank/DDBJ databases">
        <authorList>
            <consortium name="GenomeTrakr network: Whole genome sequencing for foodborne pathogen traceback"/>
        </authorList>
    </citation>
    <scope>NUCLEOTIDE SEQUENCE [LARGE SCALE GENOMIC DNA]</scope>
    <source>
        <strain evidence="35 147">CFSAN004300</strain>
        <strain evidence="36 135">CFSAN072474</strain>
        <strain evidence="56 103">FLAG-55987</strain>
        <strain evidence="34 143">NRRL B-33244</strain>
        <strain evidence="47 116">PHLUSALM00088</strain>
    </source>
</reference>
<evidence type="ECO:0000313" key="107">
    <source>
        <dbReference type="Proteomes" id="UP000371553"/>
    </source>
</evidence>
<evidence type="ECO:0000313" key="89">
    <source>
        <dbReference type="Proteomes" id="UP000285054"/>
    </source>
</evidence>
<dbReference type="Proteomes" id="UP000517258">
    <property type="component" value="Unassembled WGS sequence"/>
</dbReference>
<evidence type="ECO:0000313" key="20">
    <source>
        <dbReference type="EMBL" id="EAE2660251.1"/>
    </source>
</evidence>
<evidence type="ECO:0000313" key="14">
    <source>
        <dbReference type="EMBL" id="EAD8145215.1"/>
    </source>
</evidence>
<evidence type="ECO:0000313" key="35">
    <source>
        <dbReference type="EMBL" id="EAG6989320.1"/>
    </source>
</evidence>
<evidence type="ECO:0000313" key="99">
    <source>
        <dbReference type="Proteomes" id="UP000354255"/>
    </source>
</evidence>
<evidence type="ECO:0000313" key="69">
    <source>
        <dbReference type="EMBL" id="HAB7721098.1"/>
    </source>
</evidence>
<evidence type="ECO:0000313" key="131">
    <source>
        <dbReference type="Proteomes" id="UP000481141"/>
    </source>
</evidence>
<evidence type="ECO:0000313" key="68">
    <source>
        <dbReference type="EMBL" id="HAB7364480.1"/>
    </source>
</evidence>
<dbReference type="Proteomes" id="UP000544530">
    <property type="component" value="Unassembled WGS sequence"/>
</dbReference>
<dbReference type="Proteomes" id="UP000383365">
    <property type="component" value="Unassembled WGS sequence"/>
</dbReference>
<dbReference type="EMBL" id="CP098507">
    <property type="protein sequence ID" value="UUJ78405.1"/>
    <property type="molecule type" value="Genomic_DNA"/>
</dbReference>
<dbReference type="KEGG" id="lmv:Y193_00940"/>
<evidence type="ECO:0000256" key="1">
    <source>
        <dbReference type="PIRNR" id="PIRNR037793"/>
    </source>
</evidence>
<dbReference type="Proteomes" id="UP000358545">
    <property type="component" value="Unassembled WGS sequence"/>
</dbReference>
<evidence type="ECO:0000313" key="101">
    <source>
        <dbReference type="Proteomes" id="UP000356407"/>
    </source>
</evidence>
<evidence type="ECO:0000313" key="64">
    <source>
        <dbReference type="EMBL" id="EDP8410589.1"/>
    </source>
</evidence>
<dbReference type="Proteomes" id="UP000423131">
    <property type="component" value="Unassembled WGS sequence"/>
</dbReference>
<evidence type="ECO:0000313" key="71">
    <source>
        <dbReference type="EMBL" id="HAB8557042.1"/>
    </source>
</evidence>
<evidence type="ECO:0000313" key="85">
    <source>
        <dbReference type="EMBL" id="UUJ78405.1"/>
    </source>
</evidence>
<reference evidence="81 159" key="1">
    <citation type="submission" date="2016-09" db="EMBL/GenBank/DDBJ databases">
        <title>100K Listeria isolates.</title>
        <authorList>
            <person name="Chen P."/>
            <person name="Weimer B.C."/>
            <person name="Kong N."/>
            <person name="Huang B."/>
        </authorList>
    </citation>
    <scope>NUCLEOTIDE SEQUENCE [LARGE SCALE GENOMIC DNA]</scope>
    <source>
        <strain evidence="81 159">BCW_2383</strain>
    </source>
</reference>
<dbReference type="EMBL" id="AAANYR010000004">
    <property type="protein sequence ID" value="EAD5786663.1"/>
    <property type="molecule type" value="Genomic_DNA"/>
</dbReference>
<evidence type="ECO:0000313" key="140">
    <source>
        <dbReference type="Proteomes" id="UP000529135"/>
    </source>
</evidence>
<dbReference type="Proteomes" id="UP000484022">
    <property type="component" value="Unassembled WGS sequence"/>
</dbReference>
<dbReference type="EMBL" id="AABCVX010000002">
    <property type="protein sequence ID" value="EAG6168862.1"/>
    <property type="molecule type" value="Genomic_DNA"/>
</dbReference>
<evidence type="ECO:0000313" key="150">
    <source>
        <dbReference type="Proteomes" id="UP000566597"/>
    </source>
</evidence>
<evidence type="ECO:0000313" key="127">
    <source>
        <dbReference type="Proteomes" id="UP000470497"/>
    </source>
</evidence>
<dbReference type="Proteomes" id="UP000478704">
    <property type="component" value="Unassembled WGS sequence"/>
</dbReference>
<dbReference type="EMBL" id="DAAEEB010000003">
    <property type="protein sequence ID" value="HAA8052818.1"/>
    <property type="molecule type" value="Genomic_DNA"/>
</dbReference>
<dbReference type="Proteomes" id="UP000843775">
    <property type="component" value="Unassembled WGS sequence"/>
</dbReference>
<dbReference type="Proteomes" id="UP000529135">
    <property type="component" value="Unassembled WGS sequence"/>
</dbReference>
<evidence type="ECO:0000313" key="36">
    <source>
        <dbReference type="EMBL" id="EAG9386753.1"/>
    </source>
</evidence>
<evidence type="ECO:0000313" key="90">
    <source>
        <dbReference type="Proteomes" id="UP000331186"/>
    </source>
</evidence>
<dbReference type="EMBL" id="AAAIJX010000004">
    <property type="protein sequence ID" value="EAC4483021.1"/>
    <property type="molecule type" value="Genomic_DNA"/>
</dbReference>
<evidence type="ECO:0000313" key="96">
    <source>
        <dbReference type="Proteomes" id="UP000345329"/>
    </source>
</evidence>
<evidence type="ECO:0000313" key="125">
    <source>
        <dbReference type="Proteomes" id="UP000467347"/>
    </source>
</evidence>
<evidence type="ECO:0000313" key="17">
    <source>
        <dbReference type="EMBL" id="EAE1339202.1"/>
    </source>
</evidence>
<dbReference type="Proteomes" id="UP000527632">
    <property type="component" value="Unassembled WGS sequence"/>
</dbReference>
<dbReference type="Proteomes" id="UP000535556">
    <property type="component" value="Unassembled WGS sequence"/>
</dbReference>
<evidence type="ECO:0000313" key="129">
    <source>
        <dbReference type="Proteomes" id="UP000478704"/>
    </source>
</evidence>
<reference evidence="92 94" key="5">
    <citation type="submission" date="2018-06" db="EMBL/GenBank/DDBJ databases">
        <authorList>
            <consortium name="PulseNet: The National Subtyping Network for Foodborne Disease Surveillance"/>
            <person name="Tarr C.L."/>
            <person name="Trees E."/>
            <person name="Katz L.S."/>
            <person name="Carleton-Romer H.A."/>
            <person name="Stroika S."/>
            <person name="Kucerova Z."/>
            <person name="Roache K.F."/>
            <person name="Sabol A.L."/>
            <person name="Besser J."/>
            <person name="Gerner-Smidt P."/>
        </authorList>
    </citation>
    <scope>NUCLEOTIDE SEQUENCE [LARGE SCALE GENOMIC DNA]</scope>
    <source>
        <strain evidence="4 94">2015L-6227</strain>
        <strain evidence="19 92">PNUSAL000134</strain>
        <strain evidence="9 99">PNUSAL000910</strain>
        <strain evidence="24 102">PNUSAL002180</strain>
        <strain evidence="26 128">PNUSAL002298</strain>
        <strain evidence="46 97">PNUSAL004402</strain>
        <strain evidence="54 118">PNUSAL005666</strain>
        <strain evidence="57 133">PNUSAL005692</strain>
    </source>
</reference>
<evidence type="ECO:0000313" key="134">
    <source>
        <dbReference type="Proteomes" id="UP000517258"/>
    </source>
</evidence>
<dbReference type="EMBL" id="AAASLB010000003">
    <property type="protein sequence ID" value="EAE4941917.1"/>
    <property type="molecule type" value="Genomic_DNA"/>
</dbReference>
<evidence type="ECO:0000313" key="151">
    <source>
        <dbReference type="Proteomes" id="UP000566721"/>
    </source>
</evidence>
<dbReference type="EMBL" id="QDAY01000004">
    <property type="protein sequence ID" value="KAA9448475.1"/>
    <property type="molecule type" value="Genomic_DNA"/>
</dbReference>
<evidence type="ECO:0000313" key="148">
    <source>
        <dbReference type="Proteomes" id="UP000548826"/>
    </source>
</evidence>
<evidence type="ECO:0000313" key="118">
    <source>
        <dbReference type="Proteomes" id="UP000421738"/>
    </source>
</evidence>
<evidence type="ECO:0000313" key="19">
    <source>
        <dbReference type="EMBL" id="EAE2353532.1"/>
    </source>
</evidence>
<dbReference type="EMBL" id="AAASTI010000003">
    <property type="protein sequence ID" value="EAE5604004.1"/>
    <property type="molecule type" value="Genomic_DNA"/>
</dbReference>
<evidence type="ECO:0000313" key="47">
    <source>
        <dbReference type="EMBL" id="EAK9317719.1"/>
    </source>
</evidence>
<dbReference type="EMBL" id="AAAICE010000009">
    <property type="protein sequence ID" value="EAC3882782.1"/>
    <property type="molecule type" value="Genomic_DNA"/>
</dbReference>
<evidence type="ECO:0000313" key="55">
    <source>
        <dbReference type="EMBL" id="ECX6924637.1"/>
    </source>
</evidence>
<dbReference type="EMBL" id="DAAIJL010000005">
    <property type="protein sequence ID" value="HAB8557042.1"/>
    <property type="molecule type" value="Genomic_DNA"/>
</dbReference>
<dbReference type="EMBL" id="AABBAW010000002">
    <property type="protein sequence ID" value="EAG2514716.1"/>
    <property type="molecule type" value="Genomic_DNA"/>
</dbReference>
<evidence type="ECO:0000313" key="126">
    <source>
        <dbReference type="Proteomes" id="UP000467536"/>
    </source>
</evidence>
<dbReference type="Proteomes" id="UP000525850">
    <property type="component" value="Unassembled WGS sequence"/>
</dbReference>
<dbReference type="Proteomes" id="UP000401273">
    <property type="component" value="Unassembled WGS sequence"/>
</dbReference>
<dbReference type="Proteomes" id="UP000840197">
    <property type="component" value="Unassembled WGS sequence"/>
</dbReference>
<dbReference type="Proteomes" id="UP000388699">
    <property type="component" value="Unassembled WGS sequence"/>
</dbReference>
<evidence type="ECO:0000313" key="109">
    <source>
        <dbReference type="Proteomes" id="UP000378540"/>
    </source>
</evidence>
<evidence type="ECO:0000313" key="100">
    <source>
        <dbReference type="Proteomes" id="UP000355989"/>
    </source>
</evidence>
<dbReference type="Proteomes" id="UP000522199">
    <property type="component" value="Unassembled WGS sequence"/>
</dbReference>
<dbReference type="EMBL" id="AAAMZD010000002">
    <property type="protein sequence ID" value="EAD3792303.1"/>
    <property type="molecule type" value="Genomic_DNA"/>
</dbReference>
<dbReference type="Proteomes" id="UP000356407">
    <property type="component" value="Unassembled WGS sequence"/>
</dbReference>
<evidence type="ECO:0000313" key="46">
    <source>
        <dbReference type="EMBL" id="EAK8897030.1"/>
    </source>
</evidence>
<dbReference type="EMBL" id="AABEVI010000004">
    <property type="protein sequence ID" value="EAH0218434.1"/>
    <property type="molecule type" value="Genomic_DNA"/>
</dbReference>
<dbReference type="EMBL" id="AANDSR010000002">
    <property type="protein sequence ID" value="EDN9835932.1"/>
    <property type="molecule type" value="Genomic_DNA"/>
</dbReference>
<evidence type="ECO:0000313" key="30">
    <source>
        <dbReference type="EMBL" id="EAG2997580.1"/>
    </source>
</evidence>
<evidence type="ECO:0000313" key="12">
    <source>
        <dbReference type="EMBL" id="EAD5773290.1"/>
    </source>
</evidence>
<dbReference type="EMBL" id="AABEMN010000009">
    <property type="protein sequence ID" value="EAG9519649.1"/>
    <property type="molecule type" value="Genomic_DNA"/>
</dbReference>
<dbReference type="OMA" id="MAKDTHM"/>
<dbReference type="EMBL" id="AACKFB010000011">
    <property type="protein sequence ID" value="EAK9428243.1"/>
    <property type="molecule type" value="Genomic_DNA"/>
</dbReference>
<dbReference type="EMBL" id="AAKHCT010000003">
    <property type="protein sequence ID" value="ECR7123181.1"/>
    <property type="molecule type" value="Genomic_DNA"/>
</dbReference>
<evidence type="ECO:0000313" key="2">
    <source>
        <dbReference type="EMBL" id="EAC3882782.1"/>
    </source>
</evidence>
<dbReference type="EMBL" id="AAHZFY010000001">
    <property type="protein sequence ID" value="ECB9512247.1"/>
    <property type="molecule type" value="Genomic_DNA"/>
</dbReference>
<dbReference type="Proteomes" id="UP000331186">
    <property type="component" value="Unassembled WGS sequence"/>
</dbReference>
<evidence type="ECO:0000313" key="86">
    <source>
        <dbReference type="Proteomes" id="UP000269407"/>
    </source>
</evidence>
<evidence type="ECO:0000313" key="31">
    <source>
        <dbReference type="EMBL" id="EAG4331002.1"/>
    </source>
</evidence>
<dbReference type="Proteomes" id="UP000269407">
    <property type="component" value="Unassembled WGS sequence"/>
</dbReference>
<dbReference type="Proteomes" id="UP000332711">
    <property type="component" value="Unassembled WGS sequence"/>
</dbReference>
<dbReference type="Proteomes" id="UP000378540">
    <property type="component" value="Unassembled WGS sequence"/>
</dbReference>
<evidence type="ECO:0000313" key="115">
    <source>
        <dbReference type="Proteomes" id="UP000406081"/>
    </source>
</evidence>
<dbReference type="Proteomes" id="UP000352246">
    <property type="component" value="Unassembled WGS sequence"/>
</dbReference>
<dbReference type="Proteomes" id="UP000841146">
    <property type="component" value="Unassembled WGS sequence"/>
</dbReference>
<evidence type="ECO:0000313" key="153">
    <source>
        <dbReference type="Proteomes" id="UP000840567"/>
    </source>
</evidence>
<evidence type="ECO:0000313" key="106">
    <source>
        <dbReference type="Proteomes" id="UP000368805"/>
    </source>
</evidence>
<dbReference type="EMBL" id="AABDDO010000003">
    <property type="protein sequence ID" value="EAG6763932.1"/>
    <property type="molecule type" value="Genomic_DNA"/>
</dbReference>
<dbReference type="Proteomes" id="UP000840039">
    <property type="component" value="Unassembled WGS sequence"/>
</dbReference>
<evidence type="ECO:0000313" key="122">
    <source>
        <dbReference type="Proteomes" id="UP000458487"/>
    </source>
</evidence>
<organism evidence="64 127">
    <name type="scientific">Listeria monocytogenes</name>
    <dbReference type="NCBI Taxonomy" id="1639"/>
    <lineage>
        <taxon>Bacteria</taxon>
        <taxon>Bacillati</taxon>
        <taxon>Bacillota</taxon>
        <taxon>Bacilli</taxon>
        <taxon>Bacillales</taxon>
        <taxon>Listeriaceae</taxon>
        <taxon>Listeria</taxon>
    </lineage>
</organism>
<dbReference type="AlphaFoldDB" id="A0A0D8WZ66"/>
<evidence type="ECO:0000313" key="18">
    <source>
        <dbReference type="EMBL" id="EAE1632131.1"/>
    </source>
</evidence>
<evidence type="ECO:0000313" key="76">
    <source>
        <dbReference type="EMBL" id="HAC3055815.1"/>
    </source>
</evidence>
<evidence type="ECO:0000313" key="40">
    <source>
        <dbReference type="EMBL" id="EAH0252242.1"/>
    </source>
</evidence>
<dbReference type="KEGG" id="lmom:IJ09_10070"/>
<evidence type="ECO:0000313" key="120">
    <source>
        <dbReference type="Proteomes" id="UP000427828"/>
    </source>
</evidence>
<evidence type="ECO:0000313" key="43">
    <source>
        <dbReference type="EMBL" id="EAH3128036.1"/>
    </source>
</evidence>
<sequence length="83" mass="9375">MAKNTHMNVTVDFTNWGASKYDLRIPVHQPIKALIINLAETLKIDYKDLSKCTIKTTNKAILLSDDDKLTNFQIADGDILEIL</sequence>
<evidence type="ECO:0000313" key="34">
    <source>
        <dbReference type="EMBL" id="EAG6763932.1"/>
    </source>
</evidence>
<dbReference type="Proteomes" id="UP000285054">
    <property type="component" value="Unassembled WGS sequence"/>
</dbReference>
<evidence type="ECO:0000313" key="139">
    <source>
        <dbReference type="Proteomes" id="UP000528151"/>
    </source>
</evidence>
<evidence type="ECO:0000313" key="10">
    <source>
        <dbReference type="EMBL" id="EAD1184612.1"/>
    </source>
</evidence>
<dbReference type="EMBL" id="AAIAJJ010000001">
    <property type="protein sequence ID" value="ECC1555519.1"/>
    <property type="molecule type" value="Genomic_DNA"/>
</dbReference>
<dbReference type="PIRSF" id="PIRSF037793">
    <property type="entry name" value="DUF_ubiquitin-like_YukD"/>
    <property type="match status" value="1"/>
</dbReference>
<evidence type="ECO:0000313" key="117">
    <source>
        <dbReference type="Proteomes" id="UP000413786"/>
    </source>
</evidence>
<evidence type="ECO:0000313" key="111">
    <source>
        <dbReference type="Proteomes" id="UP000388699"/>
    </source>
</evidence>
<dbReference type="Proteomes" id="UP000566721">
    <property type="component" value="Unassembled WGS sequence"/>
</dbReference>
<dbReference type="Proteomes" id="UP000339309">
    <property type="component" value="Unassembled WGS sequence"/>
</dbReference>
<reference evidence="85" key="11">
    <citation type="submission" date="2022-06" db="EMBL/GenBank/DDBJ databases">
        <title>Complete genomes of Listeria monocytogenes strains L58-55 and 6179.</title>
        <authorList>
            <person name="Schmitz-Esser S."/>
            <person name="Tibbs-Cortes B.W."/>
        </authorList>
    </citation>
    <scope>NUCLEOTIDE SEQUENCE</scope>
    <source>
        <strain evidence="85">L58-55</strain>
    </source>
</reference>
<reference evidence="152 153" key="3">
    <citation type="journal article" date="2018" name="Genome Biol.">
        <title>SKESA: strategic k-mer extension for scrupulous assemblies.</title>
        <authorList>
            <person name="Souvorov A."/>
            <person name="Agarwala R."/>
            <person name="Lipman D.J."/>
        </authorList>
    </citation>
    <scope>NUCLEOTIDE SEQUENCE [LARGE SCALE GENOMIC DNA]</scope>
    <source>
        <strain evidence="66">09CEB371LM</strain>
        <strain evidence="77">2017-325981-023-01</strain>
        <strain evidence="71 157">CFIAFB20100120</strain>
        <strain evidence="70 152">CFIAFB20130012</strain>
        <strain evidence="69">CFIAFB20140010</strain>
        <strain evidence="72">CFIAFB20160038</strain>
        <strain evidence="68 158">CFIAFB20160079</strain>
        <strain evidence="74">CFIAFB20170037</strain>
        <strain evidence="73 154">CFIAFB20170045</strain>
        <strain evidence="75 156">DMG1500109</strain>
        <strain evidence="76 155">LiDS0115</strain>
        <strain evidence="67">Sam_F526FDD3-C0F7-43DB-B204-E231FEF9C926</strain>
    </source>
</reference>
<dbReference type="Proteomes" id="UP000272537">
    <property type="component" value="Unassembled WGS sequence"/>
</dbReference>
<dbReference type="Proteomes" id="UP000843503">
    <property type="component" value="Unassembled WGS sequence"/>
</dbReference>
<evidence type="ECO:0000313" key="23">
    <source>
        <dbReference type="EMBL" id="EAE5604004.1"/>
    </source>
</evidence>
<dbReference type="EMBL" id="AABGFX010000010">
    <property type="protein sequence ID" value="EAH3128036.1"/>
    <property type="molecule type" value="Genomic_DNA"/>
</dbReference>
<dbReference type="EMBL" id="AAARIE010000008">
    <property type="protein sequence ID" value="EAE2660251.1"/>
    <property type="molecule type" value="Genomic_DNA"/>
</dbReference>
<dbReference type="EMBL" id="AAALRN010000002">
    <property type="protein sequence ID" value="EAD1184612.1"/>
    <property type="molecule type" value="Genomic_DNA"/>
</dbReference>
<evidence type="ECO:0000313" key="93">
    <source>
        <dbReference type="Proteomes" id="UP000337746"/>
    </source>
</evidence>
<evidence type="ECO:0000313" key="92">
    <source>
        <dbReference type="Proteomes" id="UP000336166"/>
    </source>
</evidence>
<dbReference type="EMBL" id="AANOZB010000006">
    <property type="protein sequence ID" value="EDP8410589.1"/>
    <property type="molecule type" value="Genomic_DNA"/>
</dbReference>
<dbReference type="Proteomes" id="UP000470497">
    <property type="component" value="Unassembled WGS sequence"/>
</dbReference>
<dbReference type="EMBL" id="RCRQ01000002">
    <property type="protein sequence ID" value="MCO37738.1"/>
    <property type="molecule type" value="Genomic_DNA"/>
</dbReference>
<evidence type="ECO:0000313" key="108">
    <source>
        <dbReference type="Proteomes" id="UP000376505"/>
    </source>
</evidence>
<evidence type="ECO:0000313" key="142">
    <source>
        <dbReference type="Proteomes" id="UP000533021"/>
    </source>
</evidence>
<evidence type="ECO:0000313" key="52">
    <source>
        <dbReference type="EMBL" id="ECH7210522.1"/>
    </source>
</evidence>
<evidence type="ECO:0000313" key="58">
    <source>
        <dbReference type="EMBL" id="EDH0841739.1"/>
    </source>
</evidence>
<dbReference type="EMBL" id="AAAJWF010000008">
    <property type="protein sequence ID" value="EAC7481456.1"/>
    <property type="molecule type" value="Genomic_DNA"/>
</dbReference>
<evidence type="ECO:0000313" key="15">
    <source>
        <dbReference type="EMBL" id="EAE0768542.1"/>
    </source>
</evidence>
<evidence type="ECO:0000313" key="105">
    <source>
        <dbReference type="Proteomes" id="UP000368512"/>
    </source>
</evidence>
<evidence type="ECO:0000313" key="137">
    <source>
        <dbReference type="Proteomes" id="UP000525850"/>
    </source>
</evidence>
<dbReference type="EMBL" id="AAAJCR010000002">
    <property type="protein sequence ID" value="EAC5948519.1"/>
    <property type="molecule type" value="Genomic_DNA"/>
</dbReference>
<evidence type="ECO:0000313" key="3">
    <source>
        <dbReference type="EMBL" id="EAC4483021.1"/>
    </source>
</evidence>
<dbReference type="Proteomes" id="UP000193519">
    <property type="component" value="Chromosome"/>
</dbReference>
<dbReference type="Proteomes" id="UP000336166">
    <property type="component" value="Unassembled WGS sequence"/>
</dbReference>
<dbReference type="Proteomes" id="UP000852906">
    <property type="component" value="Unassembled WGS sequence"/>
</dbReference>
<dbReference type="EMBL" id="AANCRK010000002">
    <property type="protein sequence ID" value="EDN7714679.1"/>
    <property type="molecule type" value="Genomic_DNA"/>
</dbReference>
<evidence type="ECO:0000313" key="144">
    <source>
        <dbReference type="Proteomes" id="UP000540117"/>
    </source>
</evidence>
<dbReference type="RefSeq" id="WP_003721683.1">
    <property type="nucleotide sequence ID" value="NC_021823.1"/>
</dbReference>
<evidence type="ECO:0000313" key="28">
    <source>
        <dbReference type="EMBL" id="EAG2245277.1"/>
    </source>
</evidence>
<evidence type="ECO:0000313" key="98">
    <source>
        <dbReference type="Proteomes" id="UP000352246"/>
    </source>
</evidence>
<dbReference type="EMBL" id="AABEQV010000010">
    <property type="protein sequence ID" value="EAG9857986.1"/>
    <property type="molecule type" value="Genomic_DNA"/>
</dbReference>
<evidence type="ECO:0000313" key="67">
    <source>
        <dbReference type="EMBL" id="HAA8490170.1"/>
    </source>
</evidence>
<evidence type="ECO:0000313" key="133">
    <source>
        <dbReference type="Proteomes" id="UP000489121"/>
    </source>
</evidence>
<dbReference type="Proteomes" id="UP000410967">
    <property type="component" value="Unassembled WGS sequence"/>
</dbReference>
<comment type="similarity">
    <text evidence="1">Belongs to the EsaB family.</text>
</comment>
<dbReference type="EMBL" id="DAAHYZ010000002">
    <property type="protein sequence ID" value="HAB7721098.1"/>
    <property type="molecule type" value="Genomic_DNA"/>
</dbReference>
<evidence type="ECO:0000313" key="44">
    <source>
        <dbReference type="EMBL" id="EAH3294026.1"/>
    </source>
</evidence>
<dbReference type="EMBL" id="AAANYN010000003">
    <property type="protein sequence ID" value="EAD5773290.1"/>
    <property type="molecule type" value="Genomic_DNA"/>
</dbReference>
<evidence type="ECO:0000313" key="112">
    <source>
        <dbReference type="Proteomes" id="UP000389283"/>
    </source>
</evidence>
<dbReference type="EMBL" id="DAAEQL010000003">
    <property type="protein sequence ID" value="HAA8490170.1"/>
    <property type="molecule type" value="Genomic_DNA"/>
</dbReference>
<evidence type="ECO:0000313" key="45">
    <source>
        <dbReference type="EMBL" id="EAH4242772.1"/>
    </source>
</evidence>
<dbReference type="EMBL" id="AAAIXK010000004">
    <property type="protein sequence ID" value="EAC5550663.1"/>
    <property type="molecule type" value="Genomic_DNA"/>
</dbReference>
<dbReference type="Proteomes" id="UP000421738">
    <property type="component" value="Unassembled WGS sequence"/>
</dbReference>
<dbReference type="EMBL" id="AAAKQF010000001">
    <property type="protein sequence ID" value="EAC9038929.1"/>
    <property type="molecule type" value="Genomic_DNA"/>
</dbReference>
<dbReference type="Proteomes" id="UP000478945">
    <property type="component" value="Unassembled WGS sequence"/>
</dbReference>
<dbReference type="Proteomes" id="UP000548826">
    <property type="component" value="Unassembled WGS sequence"/>
</dbReference>
<evidence type="ECO:0000313" key="79">
    <source>
        <dbReference type="EMBL" id="MCO37738.1"/>
    </source>
</evidence>
<evidence type="ECO:0000313" key="29">
    <source>
        <dbReference type="EMBL" id="EAG2514716.1"/>
    </source>
</evidence>
<dbReference type="Proteomes" id="UP000406081">
    <property type="component" value="Unassembled WGS sequence"/>
</dbReference>
<evidence type="ECO:0000313" key="24">
    <source>
        <dbReference type="EMBL" id="EAG0866289.1"/>
    </source>
</evidence>
<dbReference type="EMBL" id="MJTJ01000013">
    <property type="protein sequence ID" value="OET50639.1"/>
    <property type="molecule type" value="Genomic_DNA"/>
</dbReference>
<evidence type="ECO:0000313" key="57">
    <source>
        <dbReference type="EMBL" id="ECY9782953.1"/>
    </source>
</evidence>
<dbReference type="Pfam" id="PF08817">
    <property type="entry name" value="YukD"/>
    <property type="match status" value="1"/>
</dbReference>
<evidence type="ECO:0000313" key="70">
    <source>
        <dbReference type="EMBL" id="HAB8399625.1"/>
    </source>
</evidence>
<dbReference type="EMBL" id="AANPAU010000001">
    <property type="protein sequence ID" value="EDP8512950.1"/>
    <property type="molecule type" value="Genomic_DNA"/>
</dbReference>
<dbReference type="Proteomes" id="UP000376505">
    <property type="component" value="Unassembled WGS sequence"/>
</dbReference>
<evidence type="ECO:0000313" key="41">
    <source>
        <dbReference type="EMBL" id="EAH1616094.1"/>
    </source>
</evidence>
<dbReference type="Proteomes" id="UP000389283">
    <property type="component" value="Unassembled WGS sequence"/>
</dbReference>
<dbReference type="EMBL" id="AABFMV010000009">
    <property type="protein sequence ID" value="EAH1616094.1"/>
    <property type="molecule type" value="Genomic_DNA"/>
</dbReference>
<reference evidence="87 88" key="2">
    <citation type="journal article" date="2018" name="BMC Genomics">
        <title>Genes significantly associated with lineage II food isolates of Listeria monocytogenes.</title>
        <authorList>
            <person name="Pirone-Davies C."/>
            <person name="Chen Y."/>
            <person name="Pightling A."/>
            <person name="Ryan G."/>
            <person name="Wang Y."/>
            <person name="Yao K."/>
            <person name="Hoffmann M."/>
            <person name="Allard M.W."/>
        </authorList>
    </citation>
    <scope>NUCLEOTIDE SEQUENCE [LARGE SCALE GENOMIC DNA]</scope>
    <source>
        <strain evidence="84 88">CFSAN028761</strain>
        <strain evidence="82 89">PNUSAL000190</strain>
        <strain evidence="83 87">PNUSAL000550</strain>
    </source>
</reference>
<evidence type="ECO:0000313" key="143">
    <source>
        <dbReference type="Proteomes" id="UP000535556"/>
    </source>
</evidence>
<evidence type="ECO:0000313" key="87">
    <source>
        <dbReference type="Proteomes" id="UP000272537"/>
    </source>
</evidence>
<dbReference type="Proteomes" id="UP000467536">
    <property type="component" value="Unassembled WGS sequence"/>
</dbReference>
<evidence type="ECO:0000313" key="158">
    <source>
        <dbReference type="Proteomes" id="UP000845014"/>
    </source>
</evidence>
<evidence type="ECO:0000313" key="62">
    <source>
        <dbReference type="EMBL" id="EDN9835932.1"/>
    </source>
</evidence>
<evidence type="ECO:0000313" key="4">
    <source>
        <dbReference type="EMBL" id="EAC4552251.1"/>
    </source>
</evidence>
<dbReference type="EMBL" id="AAAJKI010000023">
    <property type="protein sequence ID" value="EAC6548673.1"/>
    <property type="molecule type" value="Genomic_DNA"/>
</dbReference>
<evidence type="ECO:0000313" key="123">
    <source>
        <dbReference type="Proteomes" id="UP000460224"/>
    </source>
</evidence>
<dbReference type="EMBL" id="AAAQOE010000003">
    <property type="protein sequence ID" value="EAE1096504.1"/>
    <property type="molecule type" value="Genomic_DNA"/>
</dbReference>
<evidence type="ECO:0000313" key="33">
    <source>
        <dbReference type="EMBL" id="EAG6168862.1"/>
    </source>
</evidence>
<dbReference type="Proteomes" id="UP000337746">
    <property type="component" value="Unassembled WGS sequence"/>
</dbReference>
<evidence type="ECO:0000313" key="152">
    <source>
        <dbReference type="Proteomes" id="UP000840197"/>
    </source>
</evidence>
<evidence type="ECO:0000313" key="16">
    <source>
        <dbReference type="EMBL" id="EAE1096504.1"/>
    </source>
</evidence>
<dbReference type="EMBL" id="AALEDS010000001">
    <property type="protein sequence ID" value="ECY6543039.1"/>
    <property type="molecule type" value="Genomic_DNA"/>
</dbReference>
<dbReference type="EMBL" id="DAAJFY010000002">
    <property type="protein sequence ID" value="HAC0274643.1"/>
    <property type="molecule type" value="Genomic_DNA"/>
</dbReference>
<dbReference type="EMBL" id="AAAQJJ010000001">
    <property type="protein sequence ID" value="EAE0768542.1"/>
    <property type="molecule type" value="Genomic_DNA"/>
</dbReference>
<evidence type="ECO:0000313" key="159">
    <source>
        <dbReference type="Proteomes" id="UP000852906"/>
    </source>
</evidence>
<evidence type="ECO:0000313" key="5">
    <source>
        <dbReference type="EMBL" id="EAC5550663.1"/>
    </source>
</evidence>
<dbReference type="EMBL" id="AAAREG010000002">
    <property type="protein sequence ID" value="EAE2353532.1"/>
    <property type="molecule type" value="Genomic_DNA"/>
</dbReference>
<dbReference type="Proteomes" id="UP000489121">
    <property type="component" value="Unassembled WGS sequence"/>
</dbReference>
<dbReference type="EMBL" id="AAAQQZ010000004">
    <property type="protein sequence ID" value="EAE1339202.1"/>
    <property type="molecule type" value="Genomic_DNA"/>
</dbReference>
<dbReference type="EMBL" id="QXLS01000002">
    <property type="protein sequence ID" value="RKA09341.1"/>
    <property type="molecule type" value="Genomic_DNA"/>
</dbReference>
<evidence type="ECO:0000313" key="116">
    <source>
        <dbReference type="Proteomes" id="UP000410967"/>
    </source>
</evidence>
<dbReference type="EMBL" id="AACKDQ010000027">
    <property type="protein sequence ID" value="EAK9317719.1"/>
    <property type="molecule type" value="Genomic_DNA"/>
</dbReference>
<dbReference type="EMBL" id="AABBZO010000001">
    <property type="protein sequence ID" value="EAG4461009.1"/>
    <property type="molecule type" value="Genomic_DNA"/>
</dbReference>
<evidence type="ECO:0000313" key="54">
    <source>
        <dbReference type="EMBL" id="ECR7123181.1"/>
    </source>
</evidence>
<reference evidence="78 123" key="4">
    <citation type="submission" date="2018-04" db="EMBL/GenBank/DDBJ databases">
        <title>Genome Analysis of a Prevalent Clone of Listeria monocytogenes Sequence Type 87 in China.</title>
        <authorList>
            <person name="Wang Y."/>
        </authorList>
    </citation>
    <scope>NUCLEOTIDE SEQUENCE [LARGE SCALE GENOMIC DNA]</scope>
    <source>
        <strain evidence="78 123">ICDC_LM1523</strain>
    </source>
</reference>
<dbReference type="KEGG" id="lmok:CQ02_00360"/>
<proteinExistence type="inferred from homology"/>
<evidence type="ECO:0000313" key="22">
    <source>
        <dbReference type="EMBL" id="EAE4941917.1"/>
    </source>
</evidence>
<dbReference type="EMBL" id="DAAIHR010000017">
    <property type="protein sequence ID" value="HAB8399625.1"/>
    <property type="molecule type" value="Genomic_DNA"/>
</dbReference>
<dbReference type="EMBL" id="JACAVN010000002">
    <property type="protein sequence ID" value="NYA01130.1"/>
    <property type="molecule type" value="Genomic_DNA"/>
</dbReference>
<dbReference type="EMBL" id="AAAQVA010000003">
    <property type="protein sequence ID" value="EAE1632131.1"/>
    <property type="molecule type" value="Genomic_DNA"/>
</dbReference>
<dbReference type="Proteomes" id="UP000350032">
    <property type="component" value="Unassembled WGS sequence"/>
</dbReference>
<accession>A0A0D8WZ66</accession>
<evidence type="ECO:0000313" key="128">
    <source>
        <dbReference type="Proteomes" id="UP000478682"/>
    </source>
</evidence>
<dbReference type="Proteomes" id="UP000840567">
    <property type="component" value="Unassembled WGS sequence"/>
</dbReference>
<dbReference type="Proteomes" id="UP000840569">
    <property type="component" value="Unassembled WGS sequence"/>
</dbReference>
<reference evidence="64 127" key="9">
    <citation type="submission" date="2020-02" db="EMBL/GenBank/DDBJ databases">
        <authorList>
            <person name="Ashton P.M."/>
            <person name="Dallman T."/>
            <person name="Nair S."/>
            <person name="De Pinna E."/>
            <person name="Peters T."/>
            <person name="Grant K."/>
        </authorList>
    </citation>
    <scope>NUCLEOTIDE SEQUENCE [LARGE SCALE GENOMIC DNA]</scope>
    <source>
        <strain evidence="42 142">282333</strain>
        <strain evidence="44 141">282352</strain>
        <strain evidence="37 146">289003</strain>
        <strain evidence="40 150">406731</strain>
        <strain evidence="38 148">429821</strain>
        <strain evidence="41 136">562417</strain>
        <strain evidence="43 140">562428</strain>
        <strain evidence="39 134">563356</strain>
        <strain evidence="3 117">688377</strain>
        <strain evidence="53 130">760311</strain>
        <strain evidence="63 126">788324</strain>
        <strain evidence="61 122">833351</strain>
        <strain evidence="64 127">883775</strain>
        <strain evidence="20">RL15000161</strain>
        <strain evidence="21">RL15000271</strain>
        <strain evidence="22">RL15000286</strain>
        <strain evidence="23">RL15000440</strain>
    </source>
</reference>
<dbReference type="EMBL" id="AABBHO010000027">
    <property type="protein sequence ID" value="EAG2997580.1"/>
    <property type="molecule type" value="Genomic_DNA"/>
</dbReference>
<dbReference type="EMBL" id="AABATR010000002">
    <property type="protein sequence ID" value="EAG1893076.1"/>
    <property type="molecule type" value="Genomic_DNA"/>
</dbReference>
<evidence type="ECO:0000313" key="104">
    <source>
        <dbReference type="Proteomes" id="UP000365297"/>
    </source>
</evidence>
<dbReference type="Proteomes" id="UP000548278">
    <property type="component" value="Unassembled WGS sequence"/>
</dbReference>
<evidence type="ECO:0000313" key="146">
    <source>
        <dbReference type="Proteomes" id="UP000546397"/>
    </source>
</evidence>
<evidence type="ECO:0000313" key="95">
    <source>
        <dbReference type="Proteomes" id="UP000344343"/>
    </source>
</evidence>
<dbReference type="Proteomes" id="UP000403352">
    <property type="component" value="Unassembled WGS sequence"/>
</dbReference>
<evidence type="ECO:0000313" key="136">
    <source>
        <dbReference type="Proteomes" id="UP000525068"/>
    </source>
</evidence>
<dbReference type="EMBL" id="DAAJCS010000001">
    <property type="protein sequence ID" value="HAC0011701.1"/>
    <property type="molecule type" value="Genomic_DNA"/>
</dbReference>
<dbReference type="Proteomes" id="UP000546397">
    <property type="component" value="Unassembled WGS sequence"/>
</dbReference>
<dbReference type="Proteomes" id="UP000467247">
    <property type="component" value="Unassembled WGS sequence"/>
</dbReference>
<reference evidence="66" key="7">
    <citation type="submission" date="2019-10" db="EMBL/GenBank/DDBJ databases">
        <authorList>
            <consortium name="NCBI Pathogen Detection Project"/>
        </authorList>
    </citation>
    <scope>NUCLEOTIDE SEQUENCE</scope>
    <source>
        <strain evidence="66">09CEB371LM</strain>
        <strain evidence="77">2017-325981-023-01</strain>
        <strain evidence="71">CFIAFB20100120</strain>
        <strain evidence="70">CFIAFB20130012</strain>
        <strain evidence="69">CFIAFB20140010</strain>
        <strain evidence="72">CFIAFB20160038</strain>
        <strain evidence="68">CFIAFB20160079</strain>
        <strain evidence="74">CFIAFB20170037</strain>
        <strain evidence="73">CFIAFB20170045</strain>
        <strain evidence="75">DMG1500109</strain>
        <strain evidence="76">LiDS0115</strain>
        <strain evidence="67">Sam_F526FDD3-C0F7-43DB-B204-E231FEF9C926</strain>
    </source>
</reference>
<dbReference type="EMBL" id="AABDGJ010000001">
    <property type="protein sequence ID" value="EAG6989320.1"/>
    <property type="molecule type" value="Genomic_DNA"/>
</dbReference>
<dbReference type="EMBL" id="AAHZFN010000014">
    <property type="protein sequence ID" value="ECB9474237.1"/>
    <property type="molecule type" value="Genomic_DNA"/>
</dbReference>
<dbReference type="Proteomes" id="UP000566597">
    <property type="component" value="Unassembled WGS sequence"/>
</dbReference>
<evidence type="ECO:0000313" key="83">
    <source>
        <dbReference type="EMBL" id="RKA09341.1"/>
    </source>
</evidence>
<dbReference type="Proteomes" id="UP000354255">
    <property type="component" value="Unassembled WGS sequence"/>
</dbReference>
<dbReference type="EMBL" id="AANDQG010000004">
    <property type="protein sequence ID" value="EDN9629835.1"/>
    <property type="molecule type" value="Genomic_DNA"/>
</dbReference>
<dbReference type="Proteomes" id="UP000371553">
    <property type="component" value="Unassembled WGS sequence"/>
</dbReference>
<reference evidence="80 145" key="10">
    <citation type="submission" date="2020-06" db="EMBL/GenBank/DDBJ databases">
        <title>Two Listeria outbreaks in Switzerland in 2018 and 2020.</title>
        <authorList>
            <person name="Stevens M.J.A."/>
            <person name="Bloemberg G."/>
            <person name="Nusch-Inderbinnen M."/>
            <person name="Stephan R."/>
        </authorList>
    </citation>
    <scope>NUCLEOTIDE SEQUENCE [LARGE SCALE GENOMIC DNA]</scope>
    <source>
        <strain evidence="80 145">N18-0707</strain>
    </source>
</reference>
<evidence type="ECO:0000313" key="78">
    <source>
        <dbReference type="EMBL" id="KAA9448475.1"/>
    </source>
</evidence>
<dbReference type="EMBL" id="AABGHY010000003">
    <property type="protein sequence ID" value="EAH3294026.1"/>
    <property type="molecule type" value="Genomic_DNA"/>
</dbReference>
<evidence type="ECO:0000313" key="56">
    <source>
        <dbReference type="EMBL" id="ECY6543039.1"/>
    </source>
</evidence>
<evidence type="ECO:0000313" key="25">
    <source>
        <dbReference type="EMBL" id="EAG0995129.1"/>
    </source>
</evidence>
<dbReference type="EMBL" id="AAAPCR010000002">
    <property type="protein sequence ID" value="EAD8145215.1"/>
    <property type="molecule type" value="Genomic_DNA"/>
</dbReference>
<evidence type="ECO:0000313" key="97">
    <source>
        <dbReference type="Proteomes" id="UP000350032"/>
    </source>
</evidence>
<evidence type="ECO:0000313" key="88">
    <source>
        <dbReference type="Proteomes" id="UP000280270"/>
    </source>
</evidence>
<dbReference type="EMBL" id="AABAGT010000003">
    <property type="protein sequence ID" value="EAG0866289.1"/>
    <property type="molecule type" value="Genomic_DNA"/>
</dbReference>
<dbReference type="Proteomes" id="UP000398321">
    <property type="component" value="Unassembled WGS sequence"/>
</dbReference>
<evidence type="ECO:0000313" key="21">
    <source>
        <dbReference type="EMBL" id="EAE2897779.1"/>
    </source>
</evidence>
<dbReference type="Proteomes" id="UP000845014">
    <property type="component" value="Unassembled WGS sequence"/>
</dbReference>
<evidence type="ECO:0000313" key="147">
    <source>
        <dbReference type="Proteomes" id="UP000548278"/>
    </source>
</evidence>
<dbReference type="Proteomes" id="UP000533021">
    <property type="component" value="Unassembled WGS sequence"/>
</dbReference>
<dbReference type="Proteomes" id="UP000460224">
    <property type="component" value="Unassembled WGS sequence"/>
</dbReference>
<protein>
    <submittedName>
        <fullName evidence="82">ESAT-6 secretion accessory factor EsaB</fullName>
    </submittedName>
    <submittedName>
        <fullName evidence="80">EsaB/YukD family protein</fullName>
    </submittedName>
</protein>
<evidence type="ECO:0000313" key="130">
    <source>
        <dbReference type="Proteomes" id="UP000478945"/>
    </source>
</evidence>
<dbReference type="Gene3D" id="3.10.20.90">
    <property type="entry name" value="Phosphatidylinositol 3-kinase Catalytic Subunit, Chain A, domain 1"/>
    <property type="match status" value="1"/>
</dbReference>
<dbReference type="EMBL" id="AALGDA010000020">
    <property type="protein sequence ID" value="ECY9782953.1"/>
    <property type="molecule type" value="Genomic_DNA"/>
</dbReference>
<dbReference type="Proteomes" id="UP000841561">
    <property type="component" value="Unassembled WGS sequence"/>
</dbReference>
<reference evidence="58 91" key="8">
    <citation type="submission" date="2019-10" db="EMBL/GenBank/DDBJ databases">
        <authorList>
            <consortium name="GenomeTrakr: Next Generation Sequencing Network for Food Pathogen Tracability"/>
        </authorList>
    </citation>
    <scope>NUCLEOTIDE SEQUENCE [LARGE SCALE GENOMIC DNA]</scope>
    <source>
        <strain evidence="30 149">10B02965A-1</strain>
        <strain evidence="25 115">ARS-CC9329</strain>
        <strain evidence="15 111">CFSAN008016</strain>
        <strain evidence="8 105">CFSAN008042</strain>
        <strain evidence="2 101">CFSAN060999</strain>
        <strain evidence="32 139">CFSAN063727</strain>
        <strain evidence="58 91">CFSAN085184</strain>
        <strain evidence="59 121">CFSAN102901</strain>
        <strain evidence="18 106">FDA00006304</strain>
        <strain evidence="17 110">FDA00006494</strain>
        <strain evidence="5 104">FDA00007096</strain>
        <strain evidence="10 114">FDA00008584</strain>
        <strain evidence="6 109">FDA00009539</strain>
        <strain evidence="28">FDA00011243</strain>
        <strain evidence="79 86">FDA00013213</strain>
        <strain evidence="7 90">FDA00013332</strain>
        <strain evidence="13 95">FDA00013853</strain>
        <strain evidence="48">FDA00014181</strain>
        <strain evidence="49 119">FDA00014336</strain>
        <strain evidence="51 112">FDA00014370</strain>
        <strain evidence="50 113">FDA00014392</strain>
        <strain evidence="52 98">FDA00014472</strain>
        <strain evidence="60 124">FDA00015028</strain>
        <strain evidence="65">FDA00015054</strain>
        <strain evidence="31 144">FDA1005580-S054-001</strain>
        <strain evidence="132">FDA1077646-S145-002</strain>
        <strain evidence="129">FDA1090798-S029-001</strain>
        <strain evidence="131">FDA956581-098-004</strain>
        <strain evidence="29 137">FDA960927-006-004</strain>
        <strain evidence="33 151">FLAG-38921</strain>
        <strain evidence="55 120">FLAG-51482A</strain>
        <strain evidence="27 93">FLAG-54356</strain>
        <strain evidence="16 100">FLAG-78586</strain>
        <strain evidence="12 108">FSIS31901579</strain>
        <strain evidence="45 138">LS1344</strain>
        <strain evidence="14 107">NYAG13B12507-5</strain>
        <strain evidence="62 125">OSF101448</strain>
        <strain evidence="11 96">VA-WGS-00405</strain>
    </source>
</reference>
<dbReference type="Proteomes" id="UP000481141">
    <property type="component" value="Unassembled WGS sequence"/>
</dbReference>
<evidence type="ECO:0000313" key="82">
    <source>
        <dbReference type="EMBL" id="RJZ21476.1"/>
    </source>
</evidence>
<dbReference type="EMBL" id="DAAIRR010000003">
    <property type="protein sequence ID" value="HAB9176486.1"/>
    <property type="molecule type" value="Genomic_DNA"/>
</dbReference>
<evidence type="ECO:0000313" key="48">
    <source>
        <dbReference type="EMBL" id="EAK9428243.1"/>
    </source>
</evidence>
<evidence type="ECO:0000313" key="80">
    <source>
        <dbReference type="EMBL" id="NYA01130.1"/>
    </source>
</evidence>
<dbReference type="EMBL" id="AAISWI010000003">
    <property type="protein sequence ID" value="ECH7210522.1"/>
    <property type="molecule type" value="Genomic_DNA"/>
</dbReference>
<dbReference type="EMBL" id="AABBYJ010000003">
    <property type="protein sequence ID" value="EAG4331002.1"/>
    <property type="molecule type" value="Genomic_DNA"/>
</dbReference>
<dbReference type="Proteomes" id="UP000844415">
    <property type="component" value="Unassembled WGS sequence"/>
</dbReference>
<evidence type="ECO:0000313" key="61">
    <source>
        <dbReference type="EMBL" id="EDN9629835.1"/>
    </source>
</evidence>
<dbReference type="Proteomes" id="UP000528151">
    <property type="component" value="Unassembled WGS sequence"/>
</dbReference>
<dbReference type="Proteomes" id="UP000842809">
    <property type="component" value="Unassembled WGS sequence"/>
</dbReference>
<dbReference type="EMBL" id="QUQA01000009">
    <property type="protein sequence ID" value="RKC03450.1"/>
    <property type="molecule type" value="Genomic_DNA"/>
</dbReference>
<dbReference type="EMBL" id="DAAJZA010000001">
    <property type="protein sequence ID" value="HAC1753691.1"/>
    <property type="molecule type" value="Genomic_DNA"/>
</dbReference>
<evidence type="ECO:0000313" key="75">
    <source>
        <dbReference type="EMBL" id="HAC1753691.1"/>
    </source>
</evidence>
<dbReference type="EMBL" id="AANCZP010000003">
    <property type="protein sequence ID" value="EDN8270087.1"/>
    <property type="molecule type" value="Genomic_DNA"/>
</dbReference>
<dbReference type="Proteomes" id="UP000458487">
    <property type="component" value="Unassembled WGS sequence"/>
</dbReference>
<evidence type="ECO:0000313" key="7">
    <source>
        <dbReference type="EMBL" id="EAC6548673.1"/>
    </source>
</evidence>
<evidence type="ECO:0000313" key="13">
    <source>
        <dbReference type="EMBL" id="EAD5786663.1"/>
    </source>
</evidence>
<evidence type="ECO:0000313" key="141">
    <source>
        <dbReference type="Proteomes" id="UP000530452"/>
    </source>
</evidence>
<dbReference type="EMBL" id="AABAYG010000003">
    <property type="protein sequence ID" value="EAG2245277.1"/>
    <property type="molecule type" value="Genomic_DNA"/>
</dbReference>
<dbReference type="EMBL" id="DABJAN010000003">
    <property type="protein sequence ID" value="HAJ9593588.1"/>
    <property type="molecule type" value="Genomic_DNA"/>
</dbReference>
<dbReference type="EMBL" id="AANEHK010000001">
    <property type="protein sequence ID" value="EDO0984715.1"/>
    <property type="molecule type" value="Genomic_DNA"/>
</dbReference>
<evidence type="ECO:0000313" key="81">
    <source>
        <dbReference type="EMBL" id="OET50639.1"/>
    </source>
</evidence>
<dbReference type="InterPro" id="IPR014921">
    <property type="entry name" value="EsaB"/>
</dbReference>
<evidence type="ECO:0000313" key="110">
    <source>
        <dbReference type="Proteomes" id="UP000379076"/>
    </source>
</evidence>
<dbReference type="Proteomes" id="UP000335978">
    <property type="component" value="Unassembled WGS sequence"/>
</dbReference>
<evidence type="ECO:0000313" key="138">
    <source>
        <dbReference type="Proteomes" id="UP000527632"/>
    </source>
</evidence>
<dbReference type="Proteomes" id="UP000344343">
    <property type="component" value="Unassembled WGS sequence"/>
</dbReference>
<dbReference type="EMBL" id="DAAHUJ010000004">
    <property type="protein sequence ID" value="HAB7364480.1"/>
    <property type="molecule type" value="Genomic_DNA"/>
</dbReference>
<evidence type="ECO:0000313" key="53">
    <source>
        <dbReference type="EMBL" id="ECL0131194.1"/>
    </source>
</evidence>
<evidence type="ECO:0000313" key="66">
    <source>
        <dbReference type="EMBL" id="HAA8052818.1"/>
    </source>
</evidence>
<evidence type="ECO:0000313" key="114">
    <source>
        <dbReference type="Proteomes" id="UP000403352"/>
    </source>
</evidence>
<evidence type="ECO:0000313" key="119">
    <source>
        <dbReference type="Proteomes" id="UP000423131"/>
    </source>
</evidence>
<dbReference type="EMBL" id="AABAIH010000003">
    <property type="protein sequence ID" value="EAG0995129.1"/>
    <property type="molecule type" value="Genomic_DNA"/>
</dbReference>
<dbReference type="EMBL" id="AAARLF010000003">
    <property type="protein sequence ID" value="EAE2897779.1"/>
    <property type="molecule type" value="Genomic_DNA"/>
</dbReference>
<evidence type="ECO:0000313" key="132">
    <source>
        <dbReference type="Proteomes" id="UP000484022"/>
    </source>
</evidence>
<evidence type="ECO:0000313" key="145">
    <source>
        <dbReference type="Proteomes" id="UP000544530"/>
    </source>
</evidence>
<evidence type="ECO:0000313" key="103">
    <source>
        <dbReference type="Proteomes" id="UP000364988"/>
    </source>
</evidence>
<evidence type="ECO:0000313" key="154">
    <source>
        <dbReference type="Proteomes" id="UP000841146"/>
    </source>
</evidence>
<evidence type="ECO:0000313" key="51">
    <source>
        <dbReference type="EMBL" id="ECC1555519.1"/>
    </source>
</evidence>
<dbReference type="Proteomes" id="UP000345329">
    <property type="component" value="Unassembled WGS sequence"/>
</dbReference>
<evidence type="ECO:0000313" key="72">
    <source>
        <dbReference type="EMBL" id="HAB9176486.1"/>
    </source>
</evidence>
<dbReference type="EMBL" id="AABEVT010000003">
    <property type="protein sequence ID" value="EAH0252242.1"/>
    <property type="molecule type" value="Genomic_DNA"/>
</dbReference>
<evidence type="ECO:0000313" key="9">
    <source>
        <dbReference type="EMBL" id="EAC9038929.1"/>
    </source>
</evidence>
<dbReference type="Proteomes" id="UP000364988">
    <property type="component" value="Unassembled WGS sequence"/>
</dbReference>
<evidence type="ECO:0000313" key="6">
    <source>
        <dbReference type="EMBL" id="EAC5948519.1"/>
    </source>
</evidence>
<dbReference type="EMBL" id="AABAWE010000002">
    <property type="protein sequence ID" value="EAG2086578.1"/>
    <property type="molecule type" value="Genomic_DNA"/>
</dbReference>
<dbReference type="EMBL" id="AALAQH010000003">
    <property type="protein sequence ID" value="ECX6924637.1"/>
    <property type="molecule type" value="Genomic_DNA"/>
</dbReference>
<evidence type="ECO:0000313" key="77">
    <source>
        <dbReference type="EMBL" id="HAJ9593588.1"/>
    </source>
</evidence>
<dbReference type="Proteomes" id="UP000525068">
    <property type="component" value="Unassembled WGS sequence"/>
</dbReference>
<dbReference type="Proteomes" id="UP000413786">
    <property type="component" value="Unassembled WGS sequence"/>
</dbReference>
<evidence type="ECO:0000313" key="156">
    <source>
        <dbReference type="Proteomes" id="UP000843775"/>
    </source>
</evidence>
<dbReference type="EMBL" id="AACJYH010000003">
    <property type="protein sequence ID" value="EAK8897030.1"/>
    <property type="molecule type" value="Genomic_DNA"/>
</dbReference>
<evidence type="ECO:0000313" key="84">
    <source>
        <dbReference type="EMBL" id="RKC03450.1"/>
    </source>
</evidence>
<evidence type="ECO:0000313" key="102">
    <source>
        <dbReference type="Proteomes" id="UP000358545"/>
    </source>
</evidence>
<evidence type="ECO:0000313" key="113">
    <source>
        <dbReference type="Proteomes" id="UP000398321"/>
    </source>
</evidence>
<dbReference type="Proteomes" id="UP000355989">
    <property type="component" value="Unassembled WGS sequence"/>
</dbReference>
<evidence type="ECO:0000313" key="63">
    <source>
        <dbReference type="EMBL" id="EDO0984715.1"/>
    </source>
</evidence>
<dbReference type="Proteomes" id="UP000280270">
    <property type="component" value="Unassembled WGS sequence"/>
</dbReference>
<dbReference type="EMBL" id="DAAKPP010000004">
    <property type="protein sequence ID" value="HAC3055815.1"/>
    <property type="molecule type" value="Genomic_DNA"/>
</dbReference>
<dbReference type="Proteomes" id="UP000540117">
    <property type="component" value="Unassembled WGS sequence"/>
</dbReference>
<dbReference type="EMBL" id="AAJEKY010000004">
    <property type="protein sequence ID" value="ECL0131194.1"/>
    <property type="molecule type" value="Genomic_DNA"/>
</dbReference>
<evidence type="ECO:0000313" key="59">
    <source>
        <dbReference type="EMBL" id="EDN7714679.1"/>
    </source>
</evidence>
<evidence type="ECO:0000313" key="94">
    <source>
        <dbReference type="Proteomes" id="UP000339309"/>
    </source>
</evidence>
<evidence type="ECO:0000313" key="37">
    <source>
        <dbReference type="EMBL" id="EAG9519649.1"/>
    </source>
</evidence>
<evidence type="ECO:0000313" key="91">
    <source>
        <dbReference type="Proteomes" id="UP000335978"/>
    </source>
</evidence>
<evidence type="ECO:0000313" key="26">
    <source>
        <dbReference type="EMBL" id="EAG1893076.1"/>
    </source>
</evidence>
<gene>
    <name evidence="82" type="primary">esab</name>
    <name evidence="84" type="synonym">esaB</name>
    <name evidence="25" type="ORF">A3R20_11010</name>
    <name evidence="24" type="ORF">A8L61_03220</name>
    <name evidence="35" type="ORF">AB917_01750</name>
    <name evidence="4" type="ORF">ABZ57_07115</name>
    <name evidence="84" type="ORF">AE233_00666</name>
    <name evidence="34" type="ORF">AF817_11940</name>
    <name evidence="81" type="ORF">AJL21_05455</name>
    <name evidence="6" type="ORF">AP104_03885</name>
    <name evidence="16" type="ORF">APD94_11085</name>
    <name evidence="18" type="ORF">ARR48_10040</name>
    <name evidence="17" type="ORF">ART25_09825</name>
    <name evidence="5" type="ORF">ARY78_09505</name>
    <name evidence="29" type="ORF">B1N52_06045</name>
    <name evidence="28" type="ORF">B1S26_07620</name>
    <name evidence="2" type="ORF">B4X68_12265</name>
    <name evidence="30" type="ORF">B5K54_09770</name>
    <name evidence="26" type="ORF">BB997_05570</name>
    <name evidence="55" type="ORF">BCZ19_08150</name>
    <name evidence="27" type="ORF">BCZ21_04850</name>
    <name evidence="85" type="ORF">BES38_08505</name>
    <name evidence="32" type="ORF">CA369_01785</name>
    <name evidence="31" type="ORF">CAV64_07030</name>
    <name evidence="14" type="ORF">CD20_03930</name>
    <name evidence="36" type="ORF">CW845_04555</name>
    <name evidence="41" type="ORF">D4271_11790</name>
    <name evidence="42" type="ORF">D4920_07080</name>
    <name evidence="37" type="ORF">D4B11_07675</name>
    <name evidence="38" type="ORF">D4C60_13350</name>
    <name evidence="39" type="ORF">D4D89_08910</name>
    <name evidence="40" type="ORF">D4U23_07545</name>
    <name evidence="43" type="ORF">D5M70_12030</name>
    <name evidence="44" type="ORF">D5N24_06425</name>
    <name evidence="46" type="ORF">D7104_04860</name>
    <name evidence="78" type="ORF">DCK61_12520</name>
    <name evidence="33" type="ORF">DCT16_05580</name>
    <name evidence="15" type="ORF">DG57_01740</name>
    <name evidence="79" type="ORF">DOV25_04665</name>
    <name evidence="8" type="ORF">DQ70_12255</name>
    <name evidence="7" type="ORF">DU018_09880</name>
    <name evidence="82" type="ORF">DYZ50_01937</name>
    <name evidence="83" type="ORF">DYZ80_00984</name>
    <name evidence="3" type="ORF">E0I39_08975</name>
    <name evidence="20" type="ORF">E1V33_08790</name>
    <name evidence="21" type="ORF">E1W43_07440</name>
    <name evidence="22" type="ORF">E1W56_07655</name>
    <name evidence="23" type="ORF">E1X78_07775</name>
    <name evidence="45" type="ORF">E5F58_12325</name>
    <name evidence="13" type="ORF">EX365_08850</name>
    <name evidence="12" type="ORF">EXZ73_03190</name>
    <name evidence="54" type="ORF">F1788_10715</name>
    <name evidence="56" type="ORF">F6436_01730</name>
    <name evidence="57" type="ORF">F6515_08085</name>
    <name evidence="47" type="ORF">FA835_11440</name>
    <name evidence="48" type="ORF">FC284_07800</name>
    <name evidence="53" type="ORF">FJU19_08815</name>
    <name evidence="50" type="ORF">FLQ97_00710</name>
    <name evidence="49" type="ORF">FLR03_11175</name>
    <name evidence="51" type="ORF">FNX40_01725</name>
    <name evidence="52" type="ORF">FPL45_04115</name>
    <name evidence="63" type="ORF">FV747_01725</name>
    <name evidence="65" type="ORF">G3O21_000343</name>
    <name evidence="64" type="ORF">G3R95_002156</name>
    <name evidence="58" type="ORF">GCV64_11660</name>
    <name evidence="66" type="ORF">GHH22_06570</name>
    <name evidence="67" type="ORF">GHO09_06620</name>
    <name evidence="61" type="ORF">GI230_09525</name>
    <name evidence="75" type="ORF">GI949_01725</name>
    <name evidence="62" type="ORF">GJW51_04520</name>
    <name evidence="59" type="ORF">GQG13_05995</name>
    <name evidence="60" type="ORF">GT011_12115</name>
    <name evidence="68" type="ORF">GYO01_10190</name>
    <name evidence="69" type="ORF">GYP27_03820</name>
    <name evidence="70" type="ORF">GYR60_13930</name>
    <name evidence="71" type="ORF">GYS09_07060</name>
    <name evidence="72" type="ORF">GYU24_12290</name>
    <name evidence="73" type="ORF">GYX23_01690</name>
    <name evidence="74" type="ORF">GYY14_04565</name>
    <name evidence="76" type="ORF">GZK27_09890</name>
    <name evidence="77" type="ORF">HQN34_001793</name>
    <name evidence="80" type="ORF">HZJ64_04725</name>
    <name evidence="9" type="ORF">KV70_01725</name>
    <name evidence="10" type="ORF">QD52_05860</name>
    <name evidence="11" type="ORF">UI29_05855</name>
    <name evidence="19" type="ORF">Y261_04110</name>
</gene>
<evidence type="ECO:0000313" key="11">
    <source>
        <dbReference type="EMBL" id="EAD3792303.1"/>
    </source>
</evidence>
<dbReference type="EMBL" id="AABGUK010000004">
    <property type="protein sequence ID" value="EAH4242772.1"/>
    <property type="molecule type" value="Genomic_DNA"/>
</dbReference>
<evidence type="ECO:0000313" key="27">
    <source>
        <dbReference type="EMBL" id="EAG2086578.1"/>
    </source>
</evidence>
<dbReference type="EMBL" id="AAAIKW010000003">
    <property type="protein sequence ID" value="EAC4552251.1"/>
    <property type="molecule type" value="Genomic_DNA"/>
</dbReference>
<dbReference type="Proteomes" id="UP000368805">
    <property type="component" value="Unassembled WGS sequence"/>
</dbReference>
<evidence type="ECO:0000313" key="32">
    <source>
        <dbReference type="EMBL" id="EAG4461009.1"/>
    </source>
</evidence>
<dbReference type="Proteomes" id="UP000427828">
    <property type="component" value="Unassembled WGS sequence"/>
</dbReference>
<evidence type="ECO:0000313" key="42">
    <source>
        <dbReference type="EMBL" id="EAH2281829.1"/>
    </source>
</evidence>
<evidence type="ECO:0000313" key="65">
    <source>
        <dbReference type="EMBL" id="EDP8512950.1"/>
    </source>
</evidence>
<dbReference type="EMBL" id="AABEKY010000002">
    <property type="protein sequence ID" value="EAG9386753.1"/>
    <property type="molecule type" value="Genomic_DNA"/>
</dbReference>
<dbReference type="InterPro" id="IPR024962">
    <property type="entry name" value="YukD-like"/>
</dbReference>
<dbReference type="Proteomes" id="UP000467347">
    <property type="component" value="Unassembled WGS sequence"/>
</dbReference>
<evidence type="ECO:0000313" key="74">
    <source>
        <dbReference type="EMBL" id="HAC0274643.1"/>
    </source>
</evidence>
<evidence type="ECO:0000313" key="39">
    <source>
        <dbReference type="EMBL" id="EAH0218434.1"/>
    </source>
</evidence>
<dbReference type="Proteomes" id="UP000368512">
    <property type="component" value="Unassembled WGS sequence"/>
</dbReference>
<evidence type="ECO:0000313" key="38">
    <source>
        <dbReference type="EMBL" id="EAG9857986.1"/>
    </source>
</evidence>
<dbReference type="Proteomes" id="UP000455569">
    <property type="component" value="Unassembled WGS sequence"/>
</dbReference>
<dbReference type="Proteomes" id="UP000393182">
    <property type="component" value="Unassembled WGS sequence"/>
</dbReference>
<dbReference type="EMBL" id="QXKO01000004">
    <property type="protein sequence ID" value="RJZ21476.1"/>
    <property type="molecule type" value="Genomic_DNA"/>
</dbReference>
<dbReference type="EMBL" id="AABFVG010000003">
    <property type="protein sequence ID" value="EAH2281829.1"/>
    <property type="molecule type" value="Genomic_DNA"/>
</dbReference>
<evidence type="ECO:0000313" key="50">
    <source>
        <dbReference type="EMBL" id="ECB9512247.1"/>
    </source>
</evidence>
<evidence type="ECO:0000313" key="60">
    <source>
        <dbReference type="EMBL" id="EDN8270087.1"/>
    </source>
</evidence>
<evidence type="ECO:0000313" key="155">
    <source>
        <dbReference type="Proteomes" id="UP000841561"/>
    </source>
</evidence>
<evidence type="ECO:0000313" key="8">
    <source>
        <dbReference type="EMBL" id="EAC7481456.1"/>
    </source>
</evidence>
<dbReference type="Proteomes" id="UP000365297">
    <property type="component" value="Unassembled WGS sequence"/>
</dbReference>
<evidence type="ECO:0000313" key="124">
    <source>
        <dbReference type="Proteomes" id="UP000467247"/>
    </source>
</evidence>
<dbReference type="Proteomes" id="UP000549379">
    <property type="component" value="Unassembled WGS sequence"/>
</dbReference>
<evidence type="ECO:0000313" key="135">
    <source>
        <dbReference type="Proteomes" id="UP000522199"/>
    </source>
</evidence>
<name>A0A0D8WZ66_LISMN</name>
<dbReference type="Proteomes" id="UP000379076">
    <property type="component" value="Unassembled WGS sequence"/>
</dbReference>
<dbReference type="Proteomes" id="UP000840928">
    <property type="component" value="Unassembled WGS sequence"/>
</dbReference>
<evidence type="ECO:0000313" key="49">
    <source>
        <dbReference type="EMBL" id="ECB9474237.1"/>
    </source>
</evidence>